<reference evidence="1" key="1">
    <citation type="journal article" date="2014" name="Int. J. Syst. Evol. Microbiol.">
        <title>Complete genome of a new Firmicutes species belonging to the dominant human colonic microbiota ('Ruminococcus bicirculans') reveals two chromosomes and a selective capacity to utilize plant glucans.</title>
        <authorList>
            <consortium name="NISC Comparative Sequencing Program"/>
            <person name="Wegmann U."/>
            <person name="Louis P."/>
            <person name="Goesmann A."/>
            <person name="Henrissat B."/>
            <person name="Duncan S.H."/>
            <person name="Flint H.J."/>
        </authorList>
    </citation>
    <scope>NUCLEOTIDE SEQUENCE</scope>
    <source>
        <strain evidence="1">JCM 17590</strain>
    </source>
</reference>
<evidence type="ECO:0000313" key="1">
    <source>
        <dbReference type="EMBL" id="GAA4155089.1"/>
    </source>
</evidence>
<protein>
    <submittedName>
        <fullName evidence="1">Uncharacterized protein</fullName>
    </submittedName>
</protein>
<reference evidence="1" key="2">
    <citation type="submission" date="2023-12" db="EMBL/GenBank/DDBJ databases">
        <authorList>
            <person name="Sun Q."/>
            <person name="Inoue M."/>
        </authorList>
    </citation>
    <scope>NUCLEOTIDE SEQUENCE</scope>
    <source>
        <strain evidence="1">JCM 17590</strain>
    </source>
</reference>
<dbReference type="EMBL" id="BAABBV010000001">
    <property type="protein sequence ID" value="GAA4155089.1"/>
    <property type="molecule type" value="Genomic_DNA"/>
</dbReference>
<comment type="caution">
    <text evidence="1">The sequence shown here is derived from an EMBL/GenBank/DDBJ whole genome shotgun (WGS) entry which is preliminary data.</text>
</comment>
<name>A0ABP7ZEF3_9MICO</name>
<accession>A0ABP7ZEF3</accession>
<sequence>MQLVDVAAIALPQFCQALQAGLRAAASVSPSLSEVAVTDIVCASDRAADGDNFYCSAEVPGESLLVSYVHGPHLGEPERLYAHFASDIADWIAESHFGWGIKVE</sequence>
<proteinExistence type="predicted"/>
<keyword evidence="2" id="KW-1185">Reference proteome</keyword>
<evidence type="ECO:0000313" key="2">
    <source>
        <dbReference type="Proteomes" id="UP001415169"/>
    </source>
</evidence>
<organism evidence="1 2">
    <name type="scientific">Gryllotalpicola daejeonensis</name>
    <dbReference type="NCBI Taxonomy" id="993087"/>
    <lineage>
        <taxon>Bacteria</taxon>
        <taxon>Bacillati</taxon>
        <taxon>Actinomycetota</taxon>
        <taxon>Actinomycetes</taxon>
        <taxon>Micrococcales</taxon>
        <taxon>Microbacteriaceae</taxon>
        <taxon>Gryllotalpicola</taxon>
    </lineage>
</organism>
<gene>
    <name evidence="1" type="ORF">GCM10022286_03590</name>
</gene>
<dbReference type="RefSeq" id="WP_344790025.1">
    <property type="nucleotide sequence ID" value="NZ_BAABBV010000001.1"/>
</dbReference>
<dbReference type="Proteomes" id="UP001415169">
    <property type="component" value="Unassembled WGS sequence"/>
</dbReference>